<evidence type="ECO:0000256" key="5">
    <source>
        <dbReference type="PROSITE-ProRule" id="PRU00103"/>
    </source>
</evidence>
<evidence type="ECO:0000313" key="8">
    <source>
        <dbReference type="EMBL" id="GBG31744.1"/>
    </source>
</evidence>
<dbReference type="InterPro" id="IPR026825">
    <property type="entry name" value="Vac14"/>
</dbReference>
<feature type="compositionally biased region" description="Gly residues" evidence="6">
    <location>
        <begin position="845"/>
        <end position="856"/>
    </location>
</feature>
<dbReference type="InterPro" id="IPR011989">
    <property type="entry name" value="ARM-like"/>
</dbReference>
<dbReference type="InParanoid" id="A0A2R5GV04"/>
<evidence type="ECO:0000259" key="7">
    <source>
        <dbReference type="Pfam" id="PF11916"/>
    </source>
</evidence>
<feature type="compositionally biased region" description="Low complexity" evidence="6">
    <location>
        <begin position="823"/>
        <end position="835"/>
    </location>
</feature>
<dbReference type="Pfam" id="PF12755">
    <property type="entry name" value="Vac14_Fab1_bd"/>
    <property type="match status" value="1"/>
</dbReference>
<dbReference type="GO" id="GO:0070772">
    <property type="term" value="C:PAS complex"/>
    <property type="evidence" value="ECO:0007669"/>
    <property type="project" value="InterPro"/>
</dbReference>
<dbReference type="EMBL" id="BEYU01000105">
    <property type="protein sequence ID" value="GBG31744.1"/>
    <property type="molecule type" value="Genomic_DNA"/>
</dbReference>
<name>A0A2R5GV04_9STRA</name>
<feature type="compositionally biased region" description="Low complexity" evidence="6">
    <location>
        <begin position="466"/>
        <end position="485"/>
    </location>
</feature>
<feature type="region of interest" description="Disordered" evidence="6">
    <location>
        <begin position="466"/>
        <end position="491"/>
    </location>
</feature>
<dbReference type="InterPro" id="IPR016024">
    <property type="entry name" value="ARM-type_fold"/>
</dbReference>
<feature type="compositionally biased region" description="Low complexity" evidence="6">
    <location>
        <begin position="18"/>
        <end position="56"/>
    </location>
</feature>
<keyword evidence="4" id="KW-0472">Membrane</keyword>
<comment type="caution">
    <text evidence="8">The sequence shown here is derived from an EMBL/GenBank/DDBJ whole genome shotgun (WGS) entry which is preliminary data.</text>
</comment>
<dbReference type="InterPro" id="IPR021841">
    <property type="entry name" value="VAC14_Fig4p-bd"/>
</dbReference>
<evidence type="ECO:0000256" key="2">
    <source>
        <dbReference type="ARBA" id="ARBA00010225"/>
    </source>
</evidence>
<feature type="repeat" description="HEAT" evidence="5">
    <location>
        <begin position="198"/>
        <end position="234"/>
    </location>
</feature>
<dbReference type="Proteomes" id="UP000241890">
    <property type="component" value="Unassembled WGS sequence"/>
</dbReference>
<evidence type="ECO:0000256" key="6">
    <source>
        <dbReference type="SAM" id="MobiDB-lite"/>
    </source>
</evidence>
<comment type="subcellular location">
    <subcellularLocation>
        <location evidence="1">Endomembrane system</location>
    </subcellularLocation>
</comment>
<evidence type="ECO:0000256" key="1">
    <source>
        <dbReference type="ARBA" id="ARBA00004308"/>
    </source>
</evidence>
<dbReference type="SUPFAM" id="SSF48371">
    <property type="entry name" value="ARM repeat"/>
    <property type="match status" value="1"/>
</dbReference>
<evidence type="ECO:0000256" key="3">
    <source>
        <dbReference type="ARBA" id="ARBA00022737"/>
    </source>
</evidence>
<dbReference type="OrthoDB" id="5574975at2759"/>
<reference evidence="8 9" key="1">
    <citation type="submission" date="2017-12" db="EMBL/GenBank/DDBJ databases">
        <title>Sequencing, de novo assembly and annotation of complete genome of a new Thraustochytrid species, strain FCC1311.</title>
        <authorList>
            <person name="Sedici K."/>
            <person name="Godart F."/>
            <person name="Aiese Cigliano R."/>
            <person name="Sanseverino W."/>
            <person name="Barakat M."/>
            <person name="Ortet P."/>
            <person name="Marechal E."/>
            <person name="Cagnac O."/>
            <person name="Amato A."/>
        </authorList>
    </citation>
    <scope>NUCLEOTIDE SEQUENCE [LARGE SCALE GENOMIC DNA]</scope>
</reference>
<feature type="region of interest" description="Disordered" evidence="6">
    <location>
        <begin position="822"/>
        <end position="883"/>
    </location>
</feature>
<gene>
    <name evidence="8" type="ORF">FCC1311_079692</name>
</gene>
<organism evidence="8 9">
    <name type="scientific">Hondaea fermentalgiana</name>
    <dbReference type="NCBI Taxonomy" id="2315210"/>
    <lineage>
        <taxon>Eukaryota</taxon>
        <taxon>Sar</taxon>
        <taxon>Stramenopiles</taxon>
        <taxon>Bigyra</taxon>
        <taxon>Labyrinthulomycetes</taxon>
        <taxon>Thraustochytrida</taxon>
        <taxon>Thraustochytriidae</taxon>
        <taxon>Hondaea</taxon>
    </lineage>
</organism>
<feature type="domain" description="Vacuolar protein 14 C-terminal Fig4-binding" evidence="7">
    <location>
        <begin position="599"/>
        <end position="789"/>
    </location>
</feature>
<comment type="similarity">
    <text evidence="2">Belongs to the VAC14 family.</text>
</comment>
<protein>
    <submittedName>
        <fullName evidence="8">Protein VAC14-like</fullName>
    </submittedName>
</protein>
<dbReference type="Pfam" id="PF11916">
    <property type="entry name" value="Vac14_Fig4_bd"/>
    <property type="match status" value="1"/>
</dbReference>
<evidence type="ECO:0000313" key="9">
    <source>
        <dbReference type="Proteomes" id="UP000241890"/>
    </source>
</evidence>
<evidence type="ECO:0000256" key="4">
    <source>
        <dbReference type="ARBA" id="ARBA00023136"/>
    </source>
</evidence>
<feature type="compositionally biased region" description="Basic and acidic residues" evidence="6">
    <location>
        <begin position="57"/>
        <end position="73"/>
    </location>
</feature>
<dbReference type="GO" id="GO:0010008">
    <property type="term" value="C:endosome membrane"/>
    <property type="evidence" value="ECO:0007669"/>
    <property type="project" value="TreeGrafter"/>
</dbReference>
<dbReference type="InterPro" id="IPR021133">
    <property type="entry name" value="HEAT_type_2"/>
</dbReference>
<feature type="compositionally biased region" description="Low complexity" evidence="6">
    <location>
        <begin position="75"/>
        <end position="84"/>
    </location>
</feature>
<proteinExistence type="inferred from homology"/>
<accession>A0A2R5GV04</accession>
<dbReference type="PROSITE" id="PS50077">
    <property type="entry name" value="HEAT_REPEAT"/>
    <property type="match status" value="1"/>
</dbReference>
<dbReference type="Gene3D" id="1.25.10.10">
    <property type="entry name" value="Leucine-rich Repeat Variant"/>
    <property type="match status" value="3"/>
</dbReference>
<keyword evidence="3" id="KW-0677">Repeat</keyword>
<dbReference type="PANTHER" id="PTHR16023">
    <property type="entry name" value="TAX1 BINDING PROTEIN-RELATED"/>
    <property type="match status" value="1"/>
</dbReference>
<sequence length="918" mass="98631">MEAGQQDAERQAQETGRTASPGAAAAGSASTTATSSAAAGSTTPTTTASASATAAADDSKEKKSSEVAAKEDADALAAATQPSQQHHHQQQHQQPQVAKPQAFVKVVLSQGVMRGLSDRSYEKRKAGAIEIERIVREKSSGPNADPNGAEYVVTLINILTMDYACSMNSSQRKGGLIGLAAVALGLGPSNTPKYLQYLLPPILKCFDDPEARVRYYACEALYNVAKVARKHVLAYFNALFDGLFRLFTDLDVDVKNGAQLLDRLMKEIVTENSDTFQVSTFVPLLEKHLVKSNPYTRQFLIGWILALDSIPNIDFLNHLPKVLEGIFNMLSDQKREIRMLADKALTRFLAEIQQADRDNFEKDIILAIVNILTHQCATAQKFTRLTAVMWIQQLLDIFQEQLTPAYASIAGVLLNCLSDSEADIKSAADKAHTSILELVRSGTNEFTLRPLINVVTEKLSLGSAAAARRGGDSPPATAGNPPAAGMGAGIGNGGAGPSGSIADLGLGAHASGESAAAVVPLPTRMAALTWILMLLDKYPNEMMEHLERLTPAMLTALSDPSDDLVVQDLEVLARIARNTSRMDEVVGQVVTVFREDRGLFDSRGSFVIRKLCVLLEPSTVYLILAKEVDKESDMDFAHLMVQTLNLILLTGPELGAFRARLKRSWRICCGEDRCGDEDKARADSNVFVTLYKTWCFDPVATLSLCLLAQSYHLSSLLVTRLADTHVTVGILMEIDKLVQLIESPAFLNLRLELVNTGSSFRPALLRTLYGLLMILPQGNAYGTLSNRLNDASAMHLAIASNGSHPLRALMAADAGTVSAPKTVSSSSIPSVSSSSHTGKKKFFGKLGGGGGAGGGASNNAVPDAGSEPEAQQVDEDPEAQRREVEAQLLEHFITVQSQVISKIERAIHAKSLVGLASS</sequence>
<dbReference type="PANTHER" id="PTHR16023:SF0">
    <property type="entry name" value="PROTEIN VAC14 HOMOLOG"/>
    <property type="match status" value="1"/>
</dbReference>
<dbReference type="AlphaFoldDB" id="A0A2R5GV04"/>
<feature type="region of interest" description="Disordered" evidence="6">
    <location>
        <begin position="1"/>
        <end position="99"/>
    </location>
</feature>
<dbReference type="GO" id="GO:0006661">
    <property type="term" value="P:phosphatidylinositol biosynthetic process"/>
    <property type="evidence" value="ECO:0007669"/>
    <property type="project" value="InterPro"/>
</dbReference>
<keyword evidence="9" id="KW-1185">Reference proteome</keyword>